<dbReference type="PROSITE" id="PS51257">
    <property type="entry name" value="PROKAR_LIPOPROTEIN"/>
    <property type="match status" value="1"/>
</dbReference>
<dbReference type="RefSeq" id="WP_255922898.1">
    <property type="nucleotide sequence ID" value="NZ_JANFNG010000027.1"/>
</dbReference>
<keyword evidence="1" id="KW-0472">Membrane</keyword>
<dbReference type="Proteomes" id="UP001057702">
    <property type="component" value="Unassembled WGS sequence"/>
</dbReference>
<gene>
    <name evidence="2" type="ORF">NGB36_25635</name>
</gene>
<comment type="caution">
    <text evidence="2">The sequence shown here is derived from an EMBL/GenBank/DDBJ whole genome shotgun (WGS) entry which is preliminary data.</text>
</comment>
<name>A0ABT1Q1S1_9ACTN</name>
<organism evidence="2 3">
    <name type="scientific">Streptomyces humicola</name>
    <dbReference type="NCBI Taxonomy" id="2953240"/>
    <lineage>
        <taxon>Bacteria</taxon>
        <taxon>Bacillati</taxon>
        <taxon>Actinomycetota</taxon>
        <taxon>Actinomycetes</taxon>
        <taxon>Kitasatosporales</taxon>
        <taxon>Streptomycetaceae</taxon>
        <taxon>Streptomyces</taxon>
    </lineage>
</organism>
<feature type="transmembrane region" description="Helical" evidence="1">
    <location>
        <begin position="12"/>
        <end position="30"/>
    </location>
</feature>
<keyword evidence="3" id="KW-1185">Reference proteome</keyword>
<accession>A0ABT1Q1S1</accession>
<reference evidence="2" key="1">
    <citation type="submission" date="2022-06" db="EMBL/GenBank/DDBJ databases">
        <title>Draft genome sequence of Streptomyces sp. RB6PN25 isolated from peat swamp forest in Thailand.</title>
        <authorList>
            <person name="Duangmal K."/>
            <person name="Klaysubun C."/>
        </authorList>
    </citation>
    <scope>NUCLEOTIDE SEQUENCE</scope>
    <source>
        <strain evidence="2">RB6PN25</strain>
    </source>
</reference>
<feature type="transmembrane region" description="Helical" evidence="1">
    <location>
        <begin position="36"/>
        <end position="54"/>
    </location>
</feature>
<keyword evidence="1" id="KW-0812">Transmembrane</keyword>
<dbReference type="EMBL" id="JANFNG010000027">
    <property type="protein sequence ID" value="MCQ4083879.1"/>
    <property type="molecule type" value="Genomic_DNA"/>
</dbReference>
<evidence type="ECO:0000313" key="3">
    <source>
        <dbReference type="Proteomes" id="UP001057702"/>
    </source>
</evidence>
<protein>
    <submittedName>
        <fullName evidence="2">Uncharacterized protein</fullName>
    </submittedName>
</protein>
<proteinExistence type="predicted"/>
<evidence type="ECO:0000256" key="1">
    <source>
        <dbReference type="SAM" id="Phobius"/>
    </source>
</evidence>
<keyword evidence="1" id="KW-1133">Transmembrane helix</keyword>
<sequence>MKLYELPQDINRAVLYILAALAFIACLTFIGTLIGIVWAPYFALLGVGLVVLGNRVGHAHHQRRHAPPAT</sequence>
<evidence type="ECO:0000313" key="2">
    <source>
        <dbReference type="EMBL" id="MCQ4083879.1"/>
    </source>
</evidence>